<evidence type="ECO:0008006" key="3">
    <source>
        <dbReference type="Google" id="ProtNLM"/>
    </source>
</evidence>
<evidence type="ECO:0000313" key="1">
    <source>
        <dbReference type="EMBL" id="GAA1735998.1"/>
    </source>
</evidence>
<reference evidence="1 2" key="1">
    <citation type="journal article" date="2019" name="Int. J. Syst. Evol. Microbiol.">
        <title>The Global Catalogue of Microorganisms (GCM) 10K type strain sequencing project: providing services to taxonomists for standard genome sequencing and annotation.</title>
        <authorList>
            <consortium name="The Broad Institute Genomics Platform"/>
            <consortium name="The Broad Institute Genome Sequencing Center for Infectious Disease"/>
            <person name="Wu L."/>
            <person name="Ma J."/>
        </authorList>
    </citation>
    <scope>NUCLEOTIDE SEQUENCE [LARGE SCALE GENOMIC DNA]</scope>
    <source>
        <strain evidence="1 2">JCM 15589</strain>
    </source>
</reference>
<keyword evidence="2" id="KW-1185">Reference proteome</keyword>
<name>A0ABN2JRM3_9MICO</name>
<dbReference type="InterPro" id="IPR029058">
    <property type="entry name" value="AB_hydrolase_fold"/>
</dbReference>
<accession>A0ABN2JRM3</accession>
<protein>
    <recommendedName>
        <fullName evidence="3">Alpha/beta hydrolase family protein</fullName>
    </recommendedName>
</protein>
<gene>
    <name evidence="1" type="ORF">GCM10009809_33970</name>
</gene>
<dbReference type="SUPFAM" id="SSF53474">
    <property type="entry name" value="alpha/beta-Hydrolases"/>
    <property type="match status" value="1"/>
</dbReference>
<dbReference type="RefSeq" id="WP_344249852.1">
    <property type="nucleotide sequence ID" value="NZ_BAAAPM010000008.1"/>
</dbReference>
<comment type="caution">
    <text evidence="1">The sequence shown here is derived from an EMBL/GenBank/DDBJ whole genome shotgun (WGS) entry which is preliminary data.</text>
</comment>
<dbReference type="EMBL" id="BAAAPM010000008">
    <property type="protein sequence ID" value="GAA1735998.1"/>
    <property type="molecule type" value="Genomic_DNA"/>
</dbReference>
<dbReference type="Gene3D" id="3.40.50.1820">
    <property type="entry name" value="alpha/beta hydrolase"/>
    <property type="match status" value="1"/>
</dbReference>
<sequence>MQRRAFEVQLAADAAASAAGAPEPGPGPVDVDLTAIRVPTHVVSGAHDMDLMRASAAHVAAQVPGAELTELAWAGHLPALERPGAVVALLLDVLRGDPTVHAP</sequence>
<proteinExistence type="predicted"/>
<organism evidence="1 2">
    <name type="scientific">Isoptericola hypogeus</name>
    <dbReference type="NCBI Taxonomy" id="300179"/>
    <lineage>
        <taxon>Bacteria</taxon>
        <taxon>Bacillati</taxon>
        <taxon>Actinomycetota</taxon>
        <taxon>Actinomycetes</taxon>
        <taxon>Micrococcales</taxon>
        <taxon>Promicromonosporaceae</taxon>
        <taxon>Isoptericola</taxon>
    </lineage>
</organism>
<evidence type="ECO:0000313" key="2">
    <source>
        <dbReference type="Proteomes" id="UP001501138"/>
    </source>
</evidence>
<dbReference type="Proteomes" id="UP001501138">
    <property type="component" value="Unassembled WGS sequence"/>
</dbReference>